<feature type="region of interest" description="Disordered" evidence="1">
    <location>
        <begin position="1"/>
        <end position="21"/>
    </location>
</feature>
<dbReference type="KEGG" id="hdf:AArcSl_0075"/>
<evidence type="ECO:0000256" key="1">
    <source>
        <dbReference type="SAM" id="MobiDB-lite"/>
    </source>
</evidence>
<organism evidence="2 3">
    <name type="scientific">Halalkaliarchaeum desulfuricum</name>
    <dbReference type="NCBI Taxonomy" id="2055893"/>
    <lineage>
        <taxon>Archaea</taxon>
        <taxon>Methanobacteriati</taxon>
        <taxon>Methanobacteriota</taxon>
        <taxon>Stenosarchaea group</taxon>
        <taxon>Halobacteria</taxon>
        <taxon>Halobacteriales</taxon>
        <taxon>Haloferacaceae</taxon>
        <taxon>Halalkaliarchaeum</taxon>
    </lineage>
</organism>
<gene>
    <name evidence="2" type="ORF">AArcSl_0075</name>
</gene>
<dbReference type="Proteomes" id="UP000263012">
    <property type="component" value="Chromosome"/>
</dbReference>
<dbReference type="EMBL" id="CP025066">
    <property type="protein sequence ID" value="AUX07733.1"/>
    <property type="molecule type" value="Genomic_DNA"/>
</dbReference>
<name>A0A343TF61_9EURY</name>
<dbReference type="AlphaFoldDB" id="A0A343TF61"/>
<accession>A0A343TF61</accession>
<protein>
    <submittedName>
        <fullName evidence="2">Uncharacterized protein</fullName>
    </submittedName>
</protein>
<sequence length="83" mass="8695">MDSPLDAAGSHGCKPRSGRSRTVAVPVSVVNEVLSLLGVEIGRHDGRVVDTDAGGSGSHLDNRYALHTLKITHAHNTCVAVVR</sequence>
<keyword evidence="3" id="KW-1185">Reference proteome</keyword>
<reference evidence="3" key="1">
    <citation type="submission" date="2017-11" db="EMBL/GenBank/DDBJ databases">
        <title>Phenotypic and genomic properties of facultatively anaerobic sulfur-reducing natronoarchaea from hypersaline soda lakes.</title>
        <authorList>
            <person name="Sorokin D.Y."/>
            <person name="Kublanov I.V."/>
            <person name="Roman P."/>
            <person name="Sinninghe Damste J.S."/>
            <person name="Golyshin P.N."/>
            <person name="Rojo D."/>
            <person name="Ciordia S."/>
            <person name="Mena M.D.C."/>
            <person name="Ferrer M."/>
            <person name="Messina E."/>
            <person name="Smedile F."/>
            <person name="La Spada G."/>
            <person name="La Cono V."/>
            <person name="Yakimov M.M."/>
        </authorList>
    </citation>
    <scope>NUCLEOTIDE SEQUENCE [LARGE SCALE GENOMIC DNA]</scope>
    <source>
        <strain evidence="3">AArc-Sl</strain>
    </source>
</reference>
<evidence type="ECO:0000313" key="3">
    <source>
        <dbReference type="Proteomes" id="UP000263012"/>
    </source>
</evidence>
<evidence type="ECO:0000313" key="2">
    <source>
        <dbReference type="EMBL" id="AUX07733.1"/>
    </source>
</evidence>
<proteinExistence type="predicted"/>